<evidence type="ECO:0000313" key="2">
    <source>
        <dbReference type="Proteomes" id="UP000485058"/>
    </source>
</evidence>
<dbReference type="EMBL" id="BLLF01000142">
    <property type="protein sequence ID" value="GFH08161.1"/>
    <property type="molecule type" value="Genomic_DNA"/>
</dbReference>
<keyword evidence="2" id="KW-1185">Reference proteome</keyword>
<protein>
    <submittedName>
        <fullName evidence="1">Uncharacterized protein</fullName>
    </submittedName>
</protein>
<evidence type="ECO:0000313" key="1">
    <source>
        <dbReference type="EMBL" id="GFH08161.1"/>
    </source>
</evidence>
<accession>A0A699YFD3</accession>
<comment type="caution">
    <text evidence="1">The sequence shown here is derived from an EMBL/GenBank/DDBJ whole genome shotgun (WGS) entry which is preliminary data.</text>
</comment>
<reference evidence="1 2" key="1">
    <citation type="submission" date="2020-02" db="EMBL/GenBank/DDBJ databases">
        <title>Draft genome sequence of Haematococcus lacustris strain NIES-144.</title>
        <authorList>
            <person name="Morimoto D."/>
            <person name="Nakagawa S."/>
            <person name="Yoshida T."/>
            <person name="Sawayama S."/>
        </authorList>
    </citation>
    <scope>NUCLEOTIDE SEQUENCE [LARGE SCALE GENOMIC DNA]</scope>
    <source>
        <strain evidence="1 2">NIES-144</strain>
    </source>
</reference>
<gene>
    <name evidence="1" type="ORF">HaLaN_03079</name>
</gene>
<dbReference type="AlphaFoldDB" id="A0A699YFD3"/>
<organism evidence="1 2">
    <name type="scientific">Haematococcus lacustris</name>
    <name type="common">Green alga</name>
    <name type="synonym">Haematococcus pluvialis</name>
    <dbReference type="NCBI Taxonomy" id="44745"/>
    <lineage>
        <taxon>Eukaryota</taxon>
        <taxon>Viridiplantae</taxon>
        <taxon>Chlorophyta</taxon>
        <taxon>core chlorophytes</taxon>
        <taxon>Chlorophyceae</taxon>
        <taxon>CS clade</taxon>
        <taxon>Chlamydomonadales</taxon>
        <taxon>Haematococcaceae</taxon>
        <taxon>Haematococcus</taxon>
    </lineage>
</organism>
<proteinExistence type="predicted"/>
<name>A0A699YFD3_HAELA</name>
<sequence length="126" mass="13774">MLRGPVDSHPFRISASTPRPSRCIVLVSCVDAGLFISRWMCSGRKAPVGHNIITHKKQSEPTRGTASATSRPVQVTSMLSKHAGWAATRYSSSQHVAKCSASANMNIWHRAAAMEHYSSFSNVHIQ</sequence>
<dbReference type="Proteomes" id="UP000485058">
    <property type="component" value="Unassembled WGS sequence"/>
</dbReference>